<feature type="domain" description="FAD-binding FR-type" evidence="1">
    <location>
        <begin position="857"/>
        <end position="965"/>
    </location>
</feature>
<organism evidence="2 3">
    <name type="scientific">Nitrosomonas eutropha (strain DSM 101675 / C91 / Nm57)</name>
    <dbReference type="NCBI Taxonomy" id="335283"/>
    <lineage>
        <taxon>Bacteria</taxon>
        <taxon>Pseudomonadati</taxon>
        <taxon>Pseudomonadota</taxon>
        <taxon>Betaproteobacteria</taxon>
        <taxon>Nitrosomonadales</taxon>
        <taxon>Nitrosomonadaceae</taxon>
        <taxon>Nitrosomonas</taxon>
    </lineage>
</organism>
<dbReference type="Gene3D" id="3.50.50.60">
    <property type="entry name" value="FAD/NAD(P)-binding domain"/>
    <property type="match status" value="1"/>
</dbReference>
<sequence length="1183" mass="130515">MIDSQSMHNYSSIMPDPRLVLEFGMSFPELYERAGLVKLDQIFLSFLGEGDPRLCDRLIQARKHPGQLSPKDESALLIEVAPWLEDFVAILFGIKSEVNTLAARHHELAPLYFCKRQFVQRRAKTKVSDEILQTLNGLELERKLVEEFGQPFSELIFASHVAHWMTDEANYSVQLELALHYAAWALRTSAGQVHTHQGILFKSPRKLDPKHLLSLESDDCNGYMMHRLDHVRYREGFSLTDHGTDLTGALDEANYCIWCHEQGKDSCSKGFLQKSKEIPEVKTFKRNDLGVLLAGCPLEERISEFHKLKTQGVAIGSLAMIVLDNPMCAGTGHRICNDCMKSCIYQKQDPVNIPQAETRTLKDVLELPWGFEIYSLLTRWNPLNLHRPYPKAATGKKVLVVGMGPAGYTLSHHLMNDGHTVVGVDGLKIEPLSANISGIDIKGERNSFMPIYDVKQLSEDLDERLPAGFGGVAEYGITVRWDKNFLKLIRLLLERRSEFALFGGVRFGGTLTVDDAWQLGFDHIALAAGAGRPTILNIPNGLARGVRAASDFLMALQLTGAAQSNSIANMQLRLPVVVIGGGLTAIDAATEALAYYPIQVEKFLKRYEILAAVQGEAVIRASWDIEECEIAEEFMSHARAIRNEKAQAGQENREPRVAALLQSWGGAIVAYRKRLIDSPSYTLNHEEVEKALEEGIYFAEGLTPLRIDIDQWEHVQSICFVVQAVDEEGNWYKVREVVQPARTILVAAGTQPNTVLAREDSQYFKLNGHYFASYDEQGQPVDVIKGNPKPETPAVLLSHSSDGRFISFFGDLHPSYSGNVVKAMSSAKQGYPVVSRVLAQIDPVSVQTASQFFIEIGDELRATVHKVERLTPNIIEVVVHAPLAARHFRPGQFYRFQNYALFARSSEQTRLAMEGIALTGASVDTSKGLVSLIALEMGGSANLCSLLQPGEPVILMGPTGTPTEIESNETVILVGGGLGNAVLFSIGAAARVAGCKVLYFAGYKKLADRYKVAEIEAAADTIVWCSDESPGFQPSRPGDLSYVGNIVQAMVAYANGELGHTPISMQAADRIIAIGSDRMMAAVAAARHQQLAPYLKAGHFAVGSINSPMQCMMKEICAQCLQPQKNPETGEISYVFSCFNQDQPLDLVDFGGLASRLRLNSVQEKLTSHWIGHCLQHSNNHAS</sequence>
<dbReference type="SUPFAM" id="SSF51905">
    <property type="entry name" value="FAD/NAD(P)-binding domain"/>
    <property type="match status" value="1"/>
</dbReference>
<dbReference type="EMBL" id="CP000450">
    <property type="protein sequence ID" value="ABI59445.1"/>
    <property type="molecule type" value="Genomic_DNA"/>
</dbReference>
<evidence type="ECO:0000259" key="1">
    <source>
        <dbReference type="PROSITE" id="PS51384"/>
    </source>
</evidence>
<dbReference type="Gene3D" id="3.40.50.80">
    <property type="entry name" value="Nucleotide-binding domain of ferredoxin-NADP reductase (FNR) module"/>
    <property type="match status" value="1"/>
</dbReference>
<dbReference type="RefSeq" id="WP_011634265.1">
    <property type="nucleotide sequence ID" value="NC_008344.1"/>
</dbReference>
<dbReference type="SUPFAM" id="SSF51971">
    <property type="entry name" value="Nucleotide-binding domain"/>
    <property type="match status" value="1"/>
</dbReference>
<evidence type="ECO:0000313" key="2">
    <source>
        <dbReference type="EMBL" id="ABI59445.1"/>
    </source>
</evidence>
<reference evidence="2 3" key="1">
    <citation type="journal article" date="2007" name="Environ. Microbiol.">
        <title>Whole-genome analysis of the ammonia-oxidizing bacterium, Nitrosomonas eutropha C91: implications for niche adaptation.</title>
        <authorList>
            <person name="Stein L.Y."/>
            <person name="Arp D.J."/>
            <person name="Berube P.M."/>
            <person name="Chain P.S."/>
            <person name="Hauser L."/>
            <person name="Jetten M.S."/>
            <person name="Klotz M.G."/>
            <person name="Larimer F.W."/>
            <person name="Norton J.M."/>
            <person name="Op den Camp H.J.M."/>
            <person name="Shin M."/>
            <person name="Wei X."/>
        </authorList>
    </citation>
    <scope>NUCLEOTIDE SEQUENCE [LARGE SCALE GENOMIC DNA]</scope>
    <source>
        <strain evidence="3">DSM 101675 / C91 / Nm57</strain>
    </source>
</reference>
<dbReference type="CDD" id="cd06192">
    <property type="entry name" value="DHOD_e_trans_like"/>
    <property type="match status" value="1"/>
</dbReference>
<dbReference type="PROSITE" id="PS51384">
    <property type="entry name" value="FAD_FR"/>
    <property type="match status" value="1"/>
</dbReference>
<dbReference type="PRINTS" id="PR00368">
    <property type="entry name" value="FADPNR"/>
</dbReference>
<name>Q0AGT7_NITEC</name>
<evidence type="ECO:0000313" key="3">
    <source>
        <dbReference type="Proteomes" id="UP000001966"/>
    </source>
</evidence>
<gene>
    <name evidence="2" type="ordered locus">Neut_1190</name>
</gene>
<dbReference type="InterPro" id="IPR050353">
    <property type="entry name" value="PyrK_electron_transfer"/>
</dbReference>
<dbReference type="InterPro" id="IPR023753">
    <property type="entry name" value="FAD/NAD-binding_dom"/>
</dbReference>
<dbReference type="InterPro" id="IPR039261">
    <property type="entry name" value="FNR_nucleotide-bd"/>
</dbReference>
<dbReference type="GO" id="GO:0016491">
    <property type="term" value="F:oxidoreductase activity"/>
    <property type="evidence" value="ECO:0007669"/>
    <property type="project" value="InterPro"/>
</dbReference>
<dbReference type="Gene3D" id="1.10.1060.10">
    <property type="entry name" value="Alpha-helical ferredoxin"/>
    <property type="match status" value="1"/>
</dbReference>
<dbReference type="Gene3D" id="2.40.30.10">
    <property type="entry name" value="Translation factors"/>
    <property type="match status" value="1"/>
</dbReference>
<dbReference type="Proteomes" id="UP000001966">
    <property type="component" value="Chromosome"/>
</dbReference>
<dbReference type="AlphaFoldDB" id="Q0AGT7"/>
<dbReference type="GO" id="GO:0051536">
    <property type="term" value="F:iron-sulfur cluster binding"/>
    <property type="evidence" value="ECO:0007669"/>
    <property type="project" value="InterPro"/>
</dbReference>
<dbReference type="PANTHER" id="PTHR43513">
    <property type="entry name" value="DIHYDROOROTATE DEHYDROGENASE B (NAD(+)), ELECTRON TRANSFER SUBUNIT"/>
    <property type="match status" value="1"/>
</dbReference>
<dbReference type="eggNOG" id="COG0493">
    <property type="taxonomic scope" value="Bacteria"/>
</dbReference>
<dbReference type="SUPFAM" id="SSF52343">
    <property type="entry name" value="Ferredoxin reductase-like, C-terminal NADP-linked domain"/>
    <property type="match status" value="1"/>
</dbReference>
<dbReference type="PANTHER" id="PTHR43513:SF3">
    <property type="entry name" value="DIHYDROOROTATE DEHYDROGENASE B (NAD(+)), ELECTRON TRANSFER SUBUNIT-RELATED"/>
    <property type="match status" value="1"/>
</dbReference>
<dbReference type="Pfam" id="PF07992">
    <property type="entry name" value="Pyr_redox_2"/>
    <property type="match status" value="1"/>
</dbReference>
<dbReference type="OrthoDB" id="9803192at2"/>
<proteinExistence type="predicted"/>
<dbReference type="STRING" id="335283.Neut_1190"/>
<accession>Q0AGT7</accession>
<dbReference type="InterPro" id="IPR036188">
    <property type="entry name" value="FAD/NAD-bd_sf"/>
</dbReference>
<dbReference type="eggNOG" id="COG0543">
    <property type="taxonomic scope" value="Bacteria"/>
</dbReference>
<dbReference type="KEGG" id="net:Neut_1190"/>
<dbReference type="InterPro" id="IPR017938">
    <property type="entry name" value="Riboflavin_synthase-like_b-brl"/>
</dbReference>
<dbReference type="InterPro" id="IPR017927">
    <property type="entry name" value="FAD-bd_FR_type"/>
</dbReference>
<dbReference type="InterPro" id="IPR009051">
    <property type="entry name" value="Helical_ferredxn"/>
</dbReference>
<dbReference type="Gene3D" id="3.40.50.720">
    <property type="entry name" value="NAD(P)-binding Rossmann-like Domain"/>
    <property type="match status" value="1"/>
</dbReference>
<dbReference type="SUPFAM" id="SSF63380">
    <property type="entry name" value="Riboflavin synthase domain-like"/>
    <property type="match status" value="1"/>
</dbReference>
<protein>
    <submittedName>
        <fullName evidence="2">FAD-dependent pyridine nucleotide-disulfide oxidoreductase</fullName>
    </submittedName>
</protein>
<dbReference type="HOGENOM" id="CLU_006653_0_0_4"/>